<evidence type="ECO:0000313" key="3">
    <source>
        <dbReference type="Proteomes" id="UP000038010"/>
    </source>
</evidence>
<evidence type="ECO:0000256" key="1">
    <source>
        <dbReference type="SAM" id="MobiDB-lite"/>
    </source>
</evidence>
<proteinExistence type="predicted"/>
<dbReference type="RefSeq" id="XP_017996603.1">
    <property type="nucleotide sequence ID" value="XM_018138788.1"/>
</dbReference>
<evidence type="ECO:0000313" key="2">
    <source>
        <dbReference type="EMBL" id="KPI36640.1"/>
    </source>
</evidence>
<accession>A0A0N1NX32</accession>
<reference evidence="2 3" key="1">
    <citation type="submission" date="2015-06" db="EMBL/GenBank/DDBJ databases">
        <title>Draft genome of the ant-associated black yeast Phialophora attae CBS 131958.</title>
        <authorList>
            <person name="Moreno L.F."/>
            <person name="Stielow B.J."/>
            <person name="de Hoog S."/>
            <person name="Vicente V.A."/>
            <person name="Weiss V.A."/>
            <person name="de Vries M."/>
            <person name="Cruz L.M."/>
            <person name="Souza E.M."/>
        </authorList>
    </citation>
    <scope>NUCLEOTIDE SEQUENCE [LARGE SCALE GENOMIC DNA]</scope>
    <source>
        <strain evidence="2 3">CBS 131958</strain>
    </source>
</reference>
<gene>
    <name evidence="2" type="ORF">AB675_10047</name>
</gene>
<feature type="region of interest" description="Disordered" evidence="1">
    <location>
        <begin position="75"/>
        <end position="99"/>
    </location>
</feature>
<dbReference type="EMBL" id="LFJN01000029">
    <property type="protein sequence ID" value="KPI36640.1"/>
    <property type="molecule type" value="Genomic_DNA"/>
</dbReference>
<protein>
    <submittedName>
        <fullName evidence="2">Uncharacterized protein</fullName>
    </submittedName>
</protein>
<feature type="region of interest" description="Disordered" evidence="1">
    <location>
        <begin position="1"/>
        <end position="21"/>
    </location>
</feature>
<comment type="caution">
    <text evidence="2">The sequence shown here is derived from an EMBL/GenBank/DDBJ whole genome shotgun (WGS) entry which is preliminary data.</text>
</comment>
<dbReference type="Proteomes" id="UP000038010">
    <property type="component" value="Unassembled WGS sequence"/>
</dbReference>
<dbReference type="VEuPathDB" id="FungiDB:AB675_10047"/>
<feature type="compositionally biased region" description="Polar residues" evidence="1">
    <location>
        <begin position="75"/>
        <end position="86"/>
    </location>
</feature>
<sequence length="206" mass="22723">MPPPASTPETPWHPSTDANGVFNGRLEDLTGEETVEIKLSVLKELLENAAEAGARKFAEEMAHRDLVTSASQLQIGTLPTNTQSTDLPPDGGDSQMTDATTDKSWREIEMKIGVTTGDQEWTLCSTVRDCCKLPKLLKLVSSQLNRDDFISGRVTLKDAEMDNQTIVIDGPLRKNDIKAYAVWLNRNVHLDEWMAGEVNVTVDLAD</sequence>
<keyword evidence="3" id="KW-1185">Reference proteome</keyword>
<name>A0A0N1NX32_9EURO</name>
<organism evidence="2 3">
    <name type="scientific">Cyphellophora attinorum</name>
    <dbReference type="NCBI Taxonomy" id="1664694"/>
    <lineage>
        <taxon>Eukaryota</taxon>
        <taxon>Fungi</taxon>
        <taxon>Dikarya</taxon>
        <taxon>Ascomycota</taxon>
        <taxon>Pezizomycotina</taxon>
        <taxon>Eurotiomycetes</taxon>
        <taxon>Chaetothyriomycetidae</taxon>
        <taxon>Chaetothyriales</taxon>
        <taxon>Cyphellophoraceae</taxon>
        <taxon>Cyphellophora</taxon>
    </lineage>
</organism>
<dbReference type="AlphaFoldDB" id="A0A0N1NX32"/>
<dbReference type="GeneID" id="28730668"/>